<protein>
    <submittedName>
        <fullName evidence="1">DUF1564 family protein</fullName>
    </submittedName>
</protein>
<dbReference type="RefSeq" id="WP_135763133.1">
    <property type="nucleotide sequence ID" value="NZ_RQHV01000029.1"/>
</dbReference>
<sequence length="190" mass="21987">MRDENSIIGFREFTYQGFRWKKFSEENTETVTYQFRYIKNINTSFLVPEELITNRKQSKLRGSSFSGLVRSLLEGSAFPIYQGLIPKTRNKVTRSYQAPGQALKKISCRIHDRDLVEMDIMAQALGVSRSRLLVLMLEWEELGWLGVMRAFGIVRGTTSFQSLESHQCLRKNDRPPIPTYTIQIKHCADS</sequence>
<dbReference type="EMBL" id="RQHV01000029">
    <property type="protein sequence ID" value="TGN13409.1"/>
    <property type="molecule type" value="Genomic_DNA"/>
</dbReference>
<dbReference type="OrthoDB" id="326147at2"/>
<organism evidence="1 2">
    <name type="scientific">Leptospira ilyithenensis</name>
    <dbReference type="NCBI Taxonomy" id="2484901"/>
    <lineage>
        <taxon>Bacteria</taxon>
        <taxon>Pseudomonadati</taxon>
        <taxon>Spirochaetota</taxon>
        <taxon>Spirochaetia</taxon>
        <taxon>Leptospirales</taxon>
        <taxon>Leptospiraceae</taxon>
        <taxon>Leptospira</taxon>
    </lineage>
</organism>
<dbReference type="Proteomes" id="UP000298264">
    <property type="component" value="Unassembled WGS sequence"/>
</dbReference>
<gene>
    <name evidence="1" type="ORF">EHS11_04030</name>
</gene>
<dbReference type="InterPro" id="IPR011458">
    <property type="entry name" value="DUF1564"/>
</dbReference>
<dbReference type="AlphaFoldDB" id="A0A4R9LTX2"/>
<proteinExistence type="predicted"/>
<comment type="caution">
    <text evidence="1">The sequence shown here is derived from an EMBL/GenBank/DDBJ whole genome shotgun (WGS) entry which is preliminary data.</text>
</comment>
<accession>A0A4R9LTX2</accession>
<evidence type="ECO:0000313" key="2">
    <source>
        <dbReference type="Proteomes" id="UP000298264"/>
    </source>
</evidence>
<evidence type="ECO:0000313" key="1">
    <source>
        <dbReference type="EMBL" id="TGN13409.1"/>
    </source>
</evidence>
<reference evidence="1" key="1">
    <citation type="journal article" date="2019" name="PLoS Negl. Trop. Dis.">
        <title>Revisiting the worldwide diversity of Leptospira species in the environment.</title>
        <authorList>
            <person name="Vincent A.T."/>
            <person name="Schiettekatte O."/>
            <person name="Bourhy P."/>
            <person name="Veyrier F.J."/>
            <person name="Picardeau M."/>
        </authorList>
    </citation>
    <scope>NUCLEOTIDE SEQUENCE [LARGE SCALE GENOMIC DNA]</scope>
    <source>
        <strain evidence="1">201400974</strain>
    </source>
</reference>
<name>A0A4R9LTX2_9LEPT</name>
<dbReference type="Pfam" id="PF07600">
    <property type="entry name" value="DUF1564"/>
    <property type="match status" value="1"/>
</dbReference>
<keyword evidence="2" id="KW-1185">Reference proteome</keyword>